<dbReference type="PANTHER" id="PTHR44019:SF20">
    <property type="entry name" value="WD REPEAT-CONTAINING PROTEIN 55"/>
    <property type="match status" value="1"/>
</dbReference>
<feature type="region of interest" description="Disordered" evidence="5">
    <location>
        <begin position="302"/>
        <end position="376"/>
    </location>
</feature>
<dbReference type="PANTHER" id="PTHR44019">
    <property type="entry name" value="WD REPEAT-CONTAINING PROTEIN 55"/>
    <property type="match status" value="1"/>
</dbReference>
<accession>A0A8J5XMT4</accession>
<keyword evidence="7" id="KW-1185">Reference proteome</keyword>
<sequence length="376" mass="40356">MAAAAMSVQMKSNIFGLDFHPSAEVVAIGMITGAVHIFDHGSGTSLRRVLRVKAHKGSCRAARFSPSGAELYTGGTDAALNALDAKTGKMGWQRAKAHPSPINALIPLRERGVVTGDDDGRLKVWDVRTDAAVMEFHEQEDYISDMWYAQEKHDALLVTSGDGTFAWFDLRKQALGALSDNLEDELLSVALVKHGRKVVCGSQGGVLNAFSYGKFGDVSDRHPGHPGSIDSIAVVDEETVVTGSSDGYLRMVSVQPWRLVQVVGDHGGLPVEVVRANAQRTLLASCAHDCTLRLWDLTRRRPDAESDGPAVGDGGGALLGAGGSDDDDADSDDESEERGKRKRKRKKSARAEMLAPQQQPGRQVLLDDAFTAGLTE</sequence>
<evidence type="ECO:0000313" key="7">
    <source>
        <dbReference type="Proteomes" id="UP000751190"/>
    </source>
</evidence>
<dbReference type="InterPro" id="IPR036322">
    <property type="entry name" value="WD40_repeat_dom_sf"/>
</dbReference>
<evidence type="ECO:0000256" key="5">
    <source>
        <dbReference type="SAM" id="MobiDB-lite"/>
    </source>
</evidence>
<comment type="similarity">
    <text evidence="1">Belongs to the WD repeat WDR55 family.</text>
</comment>
<dbReference type="AlphaFoldDB" id="A0A8J5XMT4"/>
<reference evidence="6" key="1">
    <citation type="submission" date="2021-05" db="EMBL/GenBank/DDBJ databases">
        <title>The genome of the haptophyte Pavlova lutheri (Diacronema luteri, Pavlovales) - a model for lipid biosynthesis in eukaryotic algae.</title>
        <authorList>
            <person name="Hulatt C.J."/>
            <person name="Posewitz M.C."/>
        </authorList>
    </citation>
    <scope>NUCLEOTIDE SEQUENCE</scope>
    <source>
        <strain evidence="6">NIVA-4/92</strain>
    </source>
</reference>
<protein>
    <submittedName>
        <fullName evidence="6">Uncharacterized protein</fullName>
    </submittedName>
</protein>
<dbReference type="OrthoDB" id="2288928at2759"/>
<dbReference type="PROSITE" id="PS00678">
    <property type="entry name" value="WD_REPEATS_1"/>
    <property type="match status" value="1"/>
</dbReference>
<dbReference type="PROSITE" id="PS50082">
    <property type="entry name" value="WD_REPEATS_2"/>
    <property type="match status" value="1"/>
</dbReference>
<evidence type="ECO:0000256" key="2">
    <source>
        <dbReference type="ARBA" id="ARBA00022574"/>
    </source>
</evidence>
<dbReference type="OMA" id="QAIHPTE"/>
<evidence type="ECO:0000256" key="4">
    <source>
        <dbReference type="PROSITE-ProRule" id="PRU00221"/>
    </source>
</evidence>
<feature type="compositionally biased region" description="Gly residues" evidence="5">
    <location>
        <begin position="311"/>
        <end position="323"/>
    </location>
</feature>
<dbReference type="Pfam" id="PF24796">
    <property type="entry name" value="WDR55"/>
    <property type="match status" value="1"/>
</dbReference>
<dbReference type="Gene3D" id="2.130.10.10">
    <property type="entry name" value="YVTN repeat-like/Quinoprotein amine dehydrogenase"/>
    <property type="match status" value="2"/>
</dbReference>
<proteinExistence type="inferred from homology"/>
<gene>
    <name evidence="6" type="ORF">KFE25_009574</name>
</gene>
<dbReference type="EMBL" id="JAGTXO010000001">
    <property type="protein sequence ID" value="KAG8471153.1"/>
    <property type="molecule type" value="Genomic_DNA"/>
</dbReference>
<comment type="caution">
    <text evidence="6">The sequence shown here is derived from an EMBL/GenBank/DDBJ whole genome shotgun (WGS) entry which is preliminary data.</text>
</comment>
<feature type="compositionally biased region" description="Acidic residues" evidence="5">
    <location>
        <begin position="324"/>
        <end position="336"/>
    </location>
</feature>
<dbReference type="SUPFAM" id="SSF50978">
    <property type="entry name" value="WD40 repeat-like"/>
    <property type="match status" value="1"/>
</dbReference>
<evidence type="ECO:0000313" key="6">
    <source>
        <dbReference type="EMBL" id="KAG8471153.1"/>
    </source>
</evidence>
<dbReference type="InterPro" id="IPR050505">
    <property type="entry name" value="WDR55/POC1"/>
</dbReference>
<dbReference type="InterPro" id="IPR001680">
    <property type="entry name" value="WD40_rpt"/>
</dbReference>
<dbReference type="InterPro" id="IPR015943">
    <property type="entry name" value="WD40/YVTN_repeat-like_dom_sf"/>
</dbReference>
<dbReference type="Proteomes" id="UP000751190">
    <property type="component" value="Unassembled WGS sequence"/>
</dbReference>
<evidence type="ECO:0000256" key="3">
    <source>
        <dbReference type="ARBA" id="ARBA00022737"/>
    </source>
</evidence>
<evidence type="ECO:0000256" key="1">
    <source>
        <dbReference type="ARBA" id="ARBA00007625"/>
    </source>
</evidence>
<feature type="repeat" description="WD" evidence="4">
    <location>
        <begin position="113"/>
        <end position="135"/>
    </location>
</feature>
<dbReference type="SMART" id="SM00320">
    <property type="entry name" value="WD40"/>
    <property type="match status" value="7"/>
</dbReference>
<keyword evidence="2 4" id="KW-0853">WD repeat</keyword>
<keyword evidence="3" id="KW-0677">Repeat</keyword>
<organism evidence="6 7">
    <name type="scientific">Diacronema lutheri</name>
    <name type="common">Unicellular marine alga</name>
    <name type="synonym">Monochrysis lutheri</name>
    <dbReference type="NCBI Taxonomy" id="2081491"/>
    <lineage>
        <taxon>Eukaryota</taxon>
        <taxon>Haptista</taxon>
        <taxon>Haptophyta</taxon>
        <taxon>Pavlovophyceae</taxon>
        <taxon>Pavlovales</taxon>
        <taxon>Pavlovaceae</taxon>
        <taxon>Diacronema</taxon>
    </lineage>
</organism>
<dbReference type="InterPro" id="IPR019775">
    <property type="entry name" value="WD40_repeat_CS"/>
</dbReference>
<name>A0A8J5XMT4_DIALT</name>